<dbReference type="Pfam" id="PF02602">
    <property type="entry name" value="HEM4"/>
    <property type="match status" value="1"/>
</dbReference>
<dbReference type="InterPro" id="IPR003754">
    <property type="entry name" value="4pyrrol_synth_uPrphyn_synth"/>
</dbReference>
<dbReference type="GO" id="GO:0004852">
    <property type="term" value="F:uroporphyrinogen-III synthase activity"/>
    <property type="evidence" value="ECO:0007669"/>
    <property type="project" value="InterPro"/>
</dbReference>
<dbReference type="EMBL" id="CP034867">
    <property type="protein sequence ID" value="QCI23013.1"/>
    <property type="molecule type" value="Genomic_DNA"/>
</dbReference>
<reference evidence="2 3" key="2">
    <citation type="submission" date="2019-05" db="EMBL/GenBank/DDBJ databases">
        <title>Genome evolution of the obligate endosymbiont Buchnera aphidicola.</title>
        <authorList>
            <person name="Moran N.A."/>
        </authorList>
    </citation>
    <scope>NUCLEOTIDE SEQUENCE [LARGE SCALE GENOMIC DNA]</scope>
    <source>
        <strain evidence="2 3">Mga</strain>
    </source>
</reference>
<reference evidence="2 3" key="1">
    <citation type="submission" date="2018-12" db="EMBL/GenBank/DDBJ databases">
        <authorList>
            <person name="Chong R.A."/>
        </authorList>
    </citation>
    <scope>NUCLEOTIDE SEQUENCE [LARGE SCALE GENOMIC DNA]</scope>
    <source>
        <strain evidence="2 3">Mga</strain>
    </source>
</reference>
<evidence type="ECO:0000259" key="1">
    <source>
        <dbReference type="Pfam" id="PF02602"/>
    </source>
</evidence>
<proteinExistence type="predicted"/>
<name>A0A4D6Y2T2_9GAMM</name>
<dbReference type="Gene3D" id="3.40.50.10090">
    <property type="match status" value="1"/>
</dbReference>
<dbReference type="OrthoDB" id="9787650at2"/>
<dbReference type="GO" id="GO:0033014">
    <property type="term" value="P:tetrapyrrole biosynthetic process"/>
    <property type="evidence" value="ECO:0007669"/>
    <property type="project" value="InterPro"/>
</dbReference>
<evidence type="ECO:0000313" key="2">
    <source>
        <dbReference type="EMBL" id="QCI23013.1"/>
    </source>
</evidence>
<feature type="domain" description="Tetrapyrrole biosynthesis uroporphyrinogen III synthase" evidence="1">
    <location>
        <begin position="14"/>
        <end position="99"/>
    </location>
</feature>
<dbReference type="AlphaFoldDB" id="A0A4D6Y2T2"/>
<organism evidence="2 3">
    <name type="scientific">Buchnera aphidicola</name>
    <name type="common">Macrosiphum gaurae</name>
    <dbReference type="NCBI Taxonomy" id="2315801"/>
    <lineage>
        <taxon>Bacteria</taxon>
        <taxon>Pseudomonadati</taxon>
        <taxon>Pseudomonadota</taxon>
        <taxon>Gammaproteobacteria</taxon>
        <taxon>Enterobacterales</taxon>
        <taxon>Erwiniaceae</taxon>
        <taxon>Buchnera</taxon>
    </lineage>
</organism>
<protein>
    <submittedName>
        <fullName evidence="2">Uroporphyrinogen-III synthase</fullName>
    </submittedName>
</protein>
<gene>
    <name evidence="2" type="ORF">D9V72_03015</name>
</gene>
<dbReference type="InterPro" id="IPR036108">
    <property type="entry name" value="4pyrrol_syn_uPrphyn_synt_sf"/>
</dbReference>
<sequence length="115" mass="13544">MKILVVRPSPSGEELVKNLNNTGIPSWHFSLFDFYPSTSSISLSEKINELYESKIIVIFSKKSVFYTNLYLKNNNLTWPFHVKYYAIGKSSAFFLQKYIKKKLLFLYKKKIVKVY</sequence>
<evidence type="ECO:0000313" key="3">
    <source>
        <dbReference type="Proteomes" id="UP000298716"/>
    </source>
</evidence>
<dbReference type="RefSeq" id="WP_158355386.1">
    <property type="nucleotide sequence ID" value="NZ_CP034867.1"/>
</dbReference>
<dbReference type="Proteomes" id="UP000298716">
    <property type="component" value="Chromosome"/>
</dbReference>
<accession>A0A4D6Y2T2</accession>
<dbReference type="SUPFAM" id="SSF69618">
    <property type="entry name" value="HemD-like"/>
    <property type="match status" value="1"/>
</dbReference>